<dbReference type="Proteomes" id="UP001144396">
    <property type="component" value="Unassembled WGS sequence"/>
</dbReference>
<keyword evidence="5" id="KW-1133">Transmembrane helix</keyword>
<dbReference type="GO" id="GO:0003677">
    <property type="term" value="F:DNA binding"/>
    <property type="evidence" value="ECO:0007669"/>
    <property type="project" value="InterPro"/>
</dbReference>
<dbReference type="InterPro" id="IPR050206">
    <property type="entry name" value="FtsK/SpoIIIE/SftA"/>
</dbReference>
<dbReference type="PANTHER" id="PTHR22683:SF1">
    <property type="entry name" value="TYPE VII SECRETION SYSTEM PROTEIN ESSC"/>
    <property type="match status" value="1"/>
</dbReference>
<protein>
    <recommendedName>
        <fullName evidence="6">FtsK domain-containing protein</fullName>
    </recommendedName>
</protein>
<feature type="domain" description="FtsK" evidence="6">
    <location>
        <begin position="317"/>
        <end position="500"/>
    </location>
</feature>
<feature type="transmembrane region" description="Helical" evidence="5">
    <location>
        <begin position="12"/>
        <end position="39"/>
    </location>
</feature>
<dbReference type="GO" id="GO:0005524">
    <property type="term" value="F:ATP binding"/>
    <property type="evidence" value="ECO:0007669"/>
    <property type="project" value="UniProtKB-UniRule"/>
</dbReference>
<gene>
    <name evidence="7" type="ORF">ARHIZOSPH14_02030</name>
</gene>
<evidence type="ECO:0000256" key="5">
    <source>
        <dbReference type="SAM" id="Phobius"/>
    </source>
</evidence>
<proteinExistence type="predicted"/>
<keyword evidence="2 3" id="KW-0067">ATP-binding</keyword>
<keyword evidence="5" id="KW-0812">Transmembrane</keyword>
<evidence type="ECO:0000256" key="1">
    <source>
        <dbReference type="ARBA" id="ARBA00022741"/>
    </source>
</evidence>
<evidence type="ECO:0000256" key="3">
    <source>
        <dbReference type="PROSITE-ProRule" id="PRU00289"/>
    </source>
</evidence>
<keyword evidence="5" id="KW-0472">Membrane</keyword>
<dbReference type="EMBL" id="BSDP01000001">
    <property type="protein sequence ID" value="GLI25961.1"/>
    <property type="molecule type" value="Genomic_DNA"/>
</dbReference>
<dbReference type="SUPFAM" id="SSF52540">
    <property type="entry name" value="P-loop containing nucleoside triphosphate hydrolases"/>
    <property type="match status" value="1"/>
</dbReference>
<feature type="binding site" evidence="3">
    <location>
        <begin position="334"/>
        <end position="341"/>
    </location>
    <ligand>
        <name>ATP</name>
        <dbReference type="ChEBI" id="CHEBI:30616"/>
    </ligand>
</feature>
<dbReference type="CDD" id="cd01127">
    <property type="entry name" value="TrwB_TraG_TraD_VirD4"/>
    <property type="match status" value="1"/>
</dbReference>
<dbReference type="PROSITE" id="PS50901">
    <property type="entry name" value="FTSK"/>
    <property type="match status" value="1"/>
</dbReference>
<evidence type="ECO:0000313" key="8">
    <source>
        <dbReference type="Proteomes" id="UP001144396"/>
    </source>
</evidence>
<evidence type="ECO:0000256" key="2">
    <source>
        <dbReference type="ARBA" id="ARBA00022840"/>
    </source>
</evidence>
<organism evidence="7 8">
    <name type="scientific">Agromyces rhizosphaerae</name>
    <dbReference type="NCBI Taxonomy" id="88374"/>
    <lineage>
        <taxon>Bacteria</taxon>
        <taxon>Bacillati</taxon>
        <taxon>Actinomycetota</taxon>
        <taxon>Actinomycetes</taxon>
        <taxon>Micrococcales</taxon>
        <taxon>Microbacteriaceae</taxon>
        <taxon>Agromyces</taxon>
    </lineage>
</organism>
<dbReference type="InterPro" id="IPR002543">
    <property type="entry name" value="FtsK_dom"/>
</dbReference>
<keyword evidence="8" id="KW-1185">Reference proteome</keyword>
<evidence type="ECO:0000256" key="4">
    <source>
        <dbReference type="SAM" id="MobiDB-lite"/>
    </source>
</evidence>
<keyword evidence="1 3" id="KW-0547">Nucleotide-binding</keyword>
<dbReference type="PANTHER" id="PTHR22683">
    <property type="entry name" value="SPORULATION PROTEIN RELATED"/>
    <property type="match status" value="1"/>
</dbReference>
<evidence type="ECO:0000313" key="7">
    <source>
        <dbReference type="EMBL" id="GLI25961.1"/>
    </source>
</evidence>
<dbReference type="InterPro" id="IPR027417">
    <property type="entry name" value="P-loop_NTPase"/>
</dbReference>
<comment type="caution">
    <text evidence="7">The sequence shown here is derived from an EMBL/GenBank/DDBJ whole genome shotgun (WGS) entry which is preliminary data.</text>
</comment>
<dbReference type="Gene3D" id="3.40.50.300">
    <property type="entry name" value="P-loop containing nucleotide triphosphate hydrolases"/>
    <property type="match status" value="2"/>
</dbReference>
<name>A0A9W6CNR0_9MICO</name>
<feature type="compositionally biased region" description="Basic and acidic residues" evidence="4">
    <location>
        <begin position="774"/>
        <end position="784"/>
    </location>
</feature>
<dbReference type="AlphaFoldDB" id="A0A9W6CNR0"/>
<feature type="region of interest" description="Disordered" evidence="4">
    <location>
        <begin position="760"/>
        <end position="794"/>
    </location>
</feature>
<dbReference type="Pfam" id="PF01580">
    <property type="entry name" value="FtsK_SpoIIIE"/>
    <property type="match status" value="1"/>
</dbReference>
<reference evidence="7" key="1">
    <citation type="submission" date="2022-12" db="EMBL/GenBank/DDBJ databases">
        <title>Reference genome sequencing for broad-spectrum identification of bacterial and archaeal isolates by mass spectrometry.</title>
        <authorList>
            <person name="Sekiguchi Y."/>
            <person name="Tourlousse D.M."/>
        </authorList>
    </citation>
    <scope>NUCLEOTIDE SEQUENCE</scope>
    <source>
        <strain evidence="7">14</strain>
    </source>
</reference>
<accession>A0A9W6CNR0</accession>
<evidence type="ECO:0000259" key="6">
    <source>
        <dbReference type="PROSITE" id="PS50901"/>
    </source>
</evidence>
<feature type="compositionally biased region" description="Basic residues" evidence="4">
    <location>
        <begin position="760"/>
        <end position="773"/>
    </location>
</feature>
<sequence length="913" mass="94979">MLATAAPVVGSVVLWLLTGSPFALVFALLGPLVAIAGVLDRGRGARRTARRAQADRREALDRVRGEVVVAHDLERRAGWRADPGARAVLDGTAARLPWSGGDPMRIVVGVGEVPSTVRLEGDAEDAHAVEVVRAAATLAGAPLVADVSRGVGIVGPPALGRSLARSLVVQACFAAPPWELAVVVPPGADWAWTEHLPHRAGAGGRVLRVVEGAADAASPRSSGETVVALAGRRDEVVTRVGAVVELEGPCSARATSADGAVGVCAPVLVGEPEARAWAHAVAARIPRARDEPAAPVRCDLAQAGGPGLTAAVGRSGDDPAVLDLAAGPHAVVAGTTGSGKSAFLVAWACAMAASRPPAELVLVLVDFKGAAAFGPLERLPHVAGVFTDLDEPAARRMVRSLGAEVRRRETVLRGAGAAMLEALPPGAEPRLVVMVDEYQEFARRVPEVAAVFDDLAARGRSLGIHLVVGTQRPSAAVAESIRANSGVRACLRVLQPSESVSVVGVPDASRIAAGSPGTGLLDLGDGTARPFRSALVTRADIEALARRFAGARVPAPPWAPELPPVVLPEHLESADRGASGPGRISLGLGDDVDRQRHVVAEWDARSGALLVAGAVASGRSDVLAVVTAGLRAEHAVAELSPRSPRSLVWDVLQRTQGPTPLAVVIDDLDDLFDGWGDEYRLEGVRALERLLRTRTIPVAAAVRQLPGAALSPRIAGLFRETLLLRLPSAADVRAAGGDPALWAPDEPPGSGQWRGLRFRARHRAQPARGRHARERPGRGDRPEAPPEPPGQGVAFACTDAPRAFADRWRAATGGRVVQLDPGDPLSRGATADLLASGGAEARLLVGDAAAWASSWSLVAAHREEVVLLADGMPSNLRALTGDRTLPPLLDPGTGTIWCREPGRAVHRRAWPER</sequence>